<evidence type="ECO:0000256" key="4">
    <source>
        <dbReference type="ARBA" id="ARBA00023163"/>
    </source>
</evidence>
<name>A0A2P7ZU20_9PEZI</name>
<evidence type="ECO:0000256" key="2">
    <source>
        <dbReference type="ARBA" id="ARBA00005942"/>
    </source>
</evidence>
<dbReference type="InterPro" id="IPR009332">
    <property type="entry name" value="Med22"/>
</dbReference>
<dbReference type="Proteomes" id="UP000243723">
    <property type="component" value="Unassembled WGS sequence"/>
</dbReference>
<sequence>MDAVPRNTPALLTKIDQLRNSLIKRFENLVELASIEKTDRNTAALHEYQMQVETTGLVRAAEAIMTLTRQMQELWLFGQLNTLEVTEIQDKVDIQATGVAELLQKLVEMERQQGQEATA</sequence>
<gene>
    <name evidence="6" type="ORF">B9Z65_2962</name>
</gene>
<comment type="similarity">
    <text evidence="2">Belongs to the Mediator complex subunit 22 family.</text>
</comment>
<comment type="caution">
    <text evidence="6">The sequence shown here is derived from an EMBL/GenBank/DDBJ whole genome shotgun (WGS) entry which is preliminary data.</text>
</comment>
<reference evidence="6 7" key="1">
    <citation type="submission" date="2017-05" db="EMBL/GenBank/DDBJ databases">
        <title>Draft genome sequence of Elsinoe australis.</title>
        <authorList>
            <person name="Cheng Q."/>
        </authorList>
    </citation>
    <scope>NUCLEOTIDE SEQUENCE [LARGE SCALE GENOMIC DNA]</scope>
    <source>
        <strain evidence="6 7">NL1</strain>
    </source>
</reference>
<protein>
    <submittedName>
        <fullName evidence="6">Uncharacterized protein</fullName>
    </submittedName>
</protein>
<dbReference type="GO" id="GO:0006357">
    <property type="term" value="P:regulation of transcription by RNA polymerase II"/>
    <property type="evidence" value="ECO:0007669"/>
    <property type="project" value="InterPro"/>
</dbReference>
<dbReference type="STRING" id="40998.A0A2P7ZU20"/>
<dbReference type="PANTHER" id="PTHR12434:SF6">
    <property type="entry name" value="MEDIATOR OF RNA POLYMERASE II TRANSCRIPTION SUBUNIT 22"/>
    <property type="match status" value="1"/>
</dbReference>
<dbReference type="EMBL" id="NHZQ01000121">
    <property type="protein sequence ID" value="PSK51695.1"/>
    <property type="molecule type" value="Genomic_DNA"/>
</dbReference>
<comment type="subcellular location">
    <subcellularLocation>
        <location evidence="1">Nucleus</location>
    </subcellularLocation>
</comment>
<dbReference type="PANTHER" id="PTHR12434">
    <property type="entry name" value="MEDIATOR OF RNA POLYMERASE II TRANSCRIPTION SUBUNIT 22"/>
    <property type="match status" value="1"/>
</dbReference>
<evidence type="ECO:0000256" key="3">
    <source>
        <dbReference type="ARBA" id="ARBA00023015"/>
    </source>
</evidence>
<proteinExistence type="inferred from homology"/>
<dbReference type="Pfam" id="PF06179">
    <property type="entry name" value="Med22"/>
    <property type="match status" value="1"/>
</dbReference>
<dbReference type="OrthoDB" id="203279at2759"/>
<dbReference type="Gene3D" id="6.10.280.160">
    <property type="entry name" value="Mediator of RNA polymerase II transcription subunit 22"/>
    <property type="match status" value="1"/>
</dbReference>
<evidence type="ECO:0000256" key="1">
    <source>
        <dbReference type="ARBA" id="ARBA00004123"/>
    </source>
</evidence>
<keyword evidence="5" id="KW-0539">Nucleus</keyword>
<dbReference type="AlphaFoldDB" id="A0A2P7ZU20"/>
<dbReference type="GO" id="GO:0016592">
    <property type="term" value="C:mediator complex"/>
    <property type="evidence" value="ECO:0007669"/>
    <property type="project" value="InterPro"/>
</dbReference>
<keyword evidence="4" id="KW-0804">Transcription</keyword>
<keyword evidence="3" id="KW-0805">Transcription regulation</keyword>
<dbReference type="GO" id="GO:0003712">
    <property type="term" value="F:transcription coregulator activity"/>
    <property type="evidence" value="ECO:0007669"/>
    <property type="project" value="InterPro"/>
</dbReference>
<evidence type="ECO:0000313" key="6">
    <source>
        <dbReference type="EMBL" id="PSK51695.1"/>
    </source>
</evidence>
<accession>A0A2P7ZU20</accession>
<evidence type="ECO:0000313" key="7">
    <source>
        <dbReference type="Proteomes" id="UP000243723"/>
    </source>
</evidence>
<evidence type="ECO:0000256" key="5">
    <source>
        <dbReference type="ARBA" id="ARBA00023242"/>
    </source>
</evidence>
<organism evidence="6 7">
    <name type="scientific">Elsinoe australis</name>
    <dbReference type="NCBI Taxonomy" id="40998"/>
    <lineage>
        <taxon>Eukaryota</taxon>
        <taxon>Fungi</taxon>
        <taxon>Dikarya</taxon>
        <taxon>Ascomycota</taxon>
        <taxon>Pezizomycotina</taxon>
        <taxon>Dothideomycetes</taxon>
        <taxon>Dothideomycetidae</taxon>
        <taxon>Myriangiales</taxon>
        <taxon>Elsinoaceae</taxon>
        <taxon>Elsinoe</taxon>
    </lineage>
</organism>
<keyword evidence="7" id="KW-1185">Reference proteome</keyword>